<evidence type="ECO:0000256" key="1">
    <source>
        <dbReference type="ARBA" id="ARBA00004141"/>
    </source>
</evidence>
<feature type="compositionally biased region" description="Basic and acidic residues" evidence="5">
    <location>
        <begin position="436"/>
        <end position="445"/>
    </location>
</feature>
<accession>A0ABX1JYA3</accession>
<feature type="transmembrane region" description="Helical" evidence="6">
    <location>
        <begin position="337"/>
        <end position="370"/>
    </location>
</feature>
<dbReference type="Proteomes" id="UP000777774">
    <property type="component" value="Unassembled WGS sequence"/>
</dbReference>
<dbReference type="PRINTS" id="PR00762">
    <property type="entry name" value="CLCHANNEL"/>
</dbReference>
<dbReference type="EMBL" id="JAAXOY010000122">
    <property type="protein sequence ID" value="NKY39249.1"/>
    <property type="molecule type" value="Genomic_DNA"/>
</dbReference>
<evidence type="ECO:0000256" key="6">
    <source>
        <dbReference type="SAM" id="Phobius"/>
    </source>
</evidence>
<dbReference type="InterPro" id="IPR050368">
    <property type="entry name" value="ClC-type_chloride_channel"/>
</dbReference>
<evidence type="ECO:0000256" key="2">
    <source>
        <dbReference type="ARBA" id="ARBA00022692"/>
    </source>
</evidence>
<dbReference type="RefSeq" id="WP_168678390.1">
    <property type="nucleotide sequence ID" value="NZ_JAAXOY010000122.1"/>
</dbReference>
<name>A0ABX1JYA3_9CELL</name>
<evidence type="ECO:0000256" key="4">
    <source>
        <dbReference type="ARBA" id="ARBA00023136"/>
    </source>
</evidence>
<dbReference type="SUPFAM" id="SSF81340">
    <property type="entry name" value="Clc chloride channel"/>
    <property type="match status" value="1"/>
</dbReference>
<feature type="transmembrane region" description="Helical" evidence="6">
    <location>
        <begin position="188"/>
        <end position="209"/>
    </location>
</feature>
<proteinExistence type="predicted"/>
<feature type="transmembrane region" description="Helical" evidence="6">
    <location>
        <begin position="63"/>
        <end position="84"/>
    </location>
</feature>
<evidence type="ECO:0000256" key="5">
    <source>
        <dbReference type="SAM" id="MobiDB-lite"/>
    </source>
</evidence>
<keyword evidence="2 6" id="KW-0812">Transmembrane</keyword>
<feature type="transmembrane region" description="Helical" evidence="6">
    <location>
        <begin position="152"/>
        <end position="176"/>
    </location>
</feature>
<evidence type="ECO:0000313" key="8">
    <source>
        <dbReference type="Proteomes" id="UP000777774"/>
    </source>
</evidence>
<feature type="transmembrane region" description="Helical" evidence="6">
    <location>
        <begin position="376"/>
        <end position="405"/>
    </location>
</feature>
<keyword evidence="3 6" id="KW-1133">Transmembrane helix</keyword>
<organism evidence="7 8">
    <name type="scientific">Cellulomonas septica</name>
    <dbReference type="NCBI Taxonomy" id="285080"/>
    <lineage>
        <taxon>Bacteria</taxon>
        <taxon>Bacillati</taxon>
        <taxon>Actinomycetota</taxon>
        <taxon>Actinomycetes</taxon>
        <taxon>Micrococcales</taxon>
        <taxon>Cellulomonadaceae</taxon>
        <taxon>Cellulomonas</taxon>
    </lineage>
</organism>
<dbReference type="PANTHER" id="PTHR43427">
    <property type="entry name" value="CHLORIDE CHANNEL PROTEIN CLC-E"/>
    <property type="match status" value="1"/>
</dbReference>
<dbReference type="CDD" id="cd00400">
    <property type="entry name" value="Voltage_gated_ClC"/>
    <property type="match status" value="1"/>
</dbReference>
<dbReference type="InterPro" id="IPR001807">
    <property type="entry name" value="ClC"/>
</dbReference>
<feature type="transmembrane region" description="Helical" evidence="6">
    <location>
        <begin position="104"/>
        <end position="123"/>
    </location>
</feature>
<keyword evidence="8" id="KW-1185">Reference proteome</keyword>
<feature type="transmembrane region" description="Helical" evidence="6">
    <location>
        <begin position="20"/>
        <end position="43"/>
    </location>
</feature>
<reference evidence="7 8" key="1">
    <citation type="submission" date="2020-04" db="EMBL/GenBank/DDBJ databases">
        <title>MicrobeNet Type strains.</title>
        <authorList>
            <person name="Nicholson A.C."/>
        </authorList>
    </citation>
    <scope>NUCLEOTIDE SEQUENCE [LARGE SCALE GENOMIC DNA]</scope>
    <source>
        <strain evidence="7 8">ATCC BAA-787</strain>
    </source>
</reference>
<comment type="subcellular location">
    <subcellularLocation>
        <location evidence="1">Membrane</location>
        <topology evidence="1">Multi-pass membrane protein</topology>
    </subcellularLocation>
</comment>
<feature type="transmembrane region" description="Helical" evidence="6">
    <location>
        <begin position="305"/>
        <end position="325"/>
    </location>
</feature>
<gene>
    <name evidence="7" type="ORF">HGA02_06810</name>
</gene>
<feature type="transmembrane region" description="Helical" evidence="6">
    <location>
        <begin position="130"/>
        <end position="146"/>
    </location>
</feature>
<sequence>MTEPTTEFRVPVRQLLKLTIPAALVGILCGLVLIGLSALAKVLEDWLWDDLSGLFGLDRDSPVWIVVILTLTGLLVGLVIRFAPGHAGPDPASAGLVEPPLPPRVLPGLALAMVLMLAGGVSLGPENPIMAINAALVVWIGARVAGRVGVPQWMALSTAGTLGAMFGTPLAAALMFSEMDPGDRRIPLWDRLFAPLVSAATGALTMLLLSDLDMAMDVPEYPGLQVTDLAIAVAVSLGAAALGLLASYVFTPLHRLVHRVRQPVLLLTLGGLVLGLLGAVGGPITLFKGLDEMKQLPGMVGETTALGFLAFALIKLVALLVASSVGFRGGRIFPATFVGVSLGFAVSVALPSVPPALAVGAATVGIIVAATRSGWLSIFLVVAIIPQATLIPPLLFATLAAWLLVTNRPELRAAPLDEATPVEAGPGAPLTPPDTTGERGSVDRT</sequence>
<dbReference type="Gene3D" id="1.10.3080.10">
    <property type="entry name" value="Clc chloride channel"/>
    <property type="match status" value="1"/>
</dbReference>
<comment type="caution">
    <text evidence="7">The sequence shown here is derived from an EMBL/GenBank/DDBJ whole genome shotgun (WGS) entry which is preliminary data.</text>
</comment>
<dbReference type="NCBIfam" id="NF002971">
    <property type="entry name" value="PRK03655.1"/>
    <property type="match status" value="1"/>
</dbReference>
<evidence type="ECO:0000256" key="3">
    <source>
        <dbReference type="ARBA" id="ARBA00022989"/>
    </source>
</evidence>
<evidence type="ECO:0000313" key="7">
    <source>
        <dbReference type="EMBL" id="NKY39249.1"/>
    </source>
</evidence>
<protein>
    <submittedName>
        <fullName evidence="7">Ion channel protein</fullName>
    </submittedName>
</protein>
<feature type="region of interest" description="Disordered" evidence="5">
    <location>
        <begin position="417"/>
        <end position="445"/>
    </location>
</feature>
<dbReference type="PANTHER" id="PTHR43427:SF9">
    <property type="entry name" value="ION-TRANSPORT PROTEIN YFEO-RELATED"/>
    <property type="match status" value="1"/>
</dbReference>
<dbReference type="InterPro" id="IPR014743">
    <property type="entry name" value="Cl-channel_core"/>
</dbReference>
<feature type="transmembrane region" description="Helical" evidence="6">
    <location>
        <begin position="263"/>
        <end position="285"/>
    </location>
</feature>
<keyword evidence="4 6" id="KW-0472">Membrane</keyword>
<feature type="transmembrane region" description="Helical" evidence="6">
    <location>
        <begin position="229"/>
        <end position="251"/>
    </location>
</feature>
<dbReference type="Pfam" id="PF00654">
    <property type="entry name" value="Voltage_CLC"/>
    <property type="match status" value="1"/>
</dbReference>